<proteinExistence type="predicted"/>
<name>A0A4C1VCQ0_EUMVA</name>
<evidence type="ECO:0000313" key="2">
    <source>
        <dbReference type="Proteomes" id="UP000299102"/>
    </source>
</evidence>
<keyword evidence="2" id="KW-1185">Reference proteome</keyword>
<sequence>MIFKNLDENKTGIEIMLDTAPSVDIKDVRIRSTSARPELWAEAISPYDSEPHIKYQIGTIYHCKVRHPQRVIILQGVRDVYIFDVSRVYIARAPAHRALPVRWYRAAAVERESSVPEKDNICGSLVLSSSLSIGRARSNRAAGQAYRQFRCAFAFAMSSHAKIRMYDCRRCYDSSMLKEFPEESSSRRIQRLRKEIAYSGPAHGKLHGSCRNDWSLY</sequence>
<dbReference type="Proteomes" id="UP000299102">
    <property type="component" value="Unassembled WGS sequence"/>
</dbReference>
<protein>
    <submittedName>
        <fullName evidence="1">Uncharacterized protein</fullName>
    </submittedName>
</protein>
<evidence type="ECO:0000313" key="1">
    <source>
        <dbReference type="EMBL" id="GBP36047.1"/>
    </source>
</evidence>
<accession>A0A4C1VCQ0</accession>
<dbReference type="AlphaFoldDB" id="A0A4C1VCQ0"/>
<reference evidence="1 2" key="1">
    <citation type="journal article" date="2019" name="Commun. Biol.">
        <title>The bagworm genome reveals a unique fibroin gene that provides high tensile strength.</title>
        <authorList>
            <person name="Kono N."/>
            <person name="Nakamura H."/>
            <person name="Ohtoshi R."/>
            <person name="Tomita M."/>
            <person name="Numata K."/>
            <person name="Arakawa K."/>
        </authorList>
    </citation>
    <scope>NUCLEOTIDE SEQUENCE [LARGE SCALE GENOMIC DNA]</scope>
</reference>
<organism evidence="1 2">
    <name type="scientific">Eumeta variegata</name>
    <name type="common">Bagworm moth</name>
    <name type="synonym">Eumeta japonica</name>
    <dbReference type="NCBI Taxonomy" id="151549"/>
    <lineage>
        <taxon>Eukaryota</taxon>
        <taxon>Metazoa</taxon>
        <taxon>Ecdysozoa</taxon>
        <taxon>Arthropoda</taxon>
        <taxon>Hexapoda</taxon>
        <taxon>Insecta</taxon>
        <taxon>Pterygota</taxon>
        <taxon>Neoptera</taxon>
        <taxon>Endopterygota</taxon>
        <taxon>Lepidoptera</taxon>
        <taxon>Glossata</taxon>
        <taxon>Ditrysia</taxon>
        <taxon>Tineoidea</taxon>
        <taxon>Psychidae</taxon>
        <taxon>Oiketicinae</taxon>
        <taxon>Eumeta</taxon>
    </lineage>
</organism>
<gene>
    <name evidence="1" type="ORF">EVAR_29177_1</name>
</gene>
<comment type="caution">
    <text evidence="1">The sequence shown here is derived from an EMBL/GenBank/DDBJ whole genome shotgun (WGS) entry which is preliminary data.</text>
</comment>
<dbReference type="EMBL" id="BGZK01000313">
    <property type="protein sequence ID" value="GBP36047.1"/>
    <property type="molecule type" value="Genomic_DNA"/>
</dbReference>